<evidence type="ECO:0000256" key="4">
    <source>
        <dbReference type="ARBA" id="ARBA00022827"/>
    </source>
</evidence>
<comment type="cofactor">
    <cofactor evidence="1">
        <name>FAD</name>
        <dbReference type="ChEBI" id="CHEBI:57692"/>
    </cofactor>
</comment>
<dbReference type="InterPro" id="IPR007867">
    <property type="entry name" value="GMC_OxRtase_C"/>
</dbReference>
<dbReference type="eggNOG" id="COG2303">
    <property type="taxonomic scope" value="Bacteria"/>
</dbReference>
<gene>
    <name evidence="8" type="ORF">VIBC2010_02301</name>
</gene>
<dbReference type="InterPro" id="IPR012132">
    <property type="entry name" value="GMC_OxRdtase"/>
</dbReference>
<dbReference type="Pfam" id="PF05199">
    <property type="entry name" value="GMC_oxred_C"/>
    <property type="match status" value="1"/>
</dbReference>
<protein>
    <submittedName>
        <fullName evidence="8">Choline dehydrogenase</fullName>
    </submittedName>
</protein>
<dbReference type="Proteomes" id="UP000002943">
    <property type="component" value="Unassembled WGS sequence"/>
</dbReference>
<feature type="domain" description="Glucose-methanol-choline oxidoreductase N-terminal" evidence="7">
    <location>
        <begin position="253"/>
        <end position="267"/>
    </location>
</feature>
<name>E3BF64_9VIBR</name>
<evidence type="ECO:0000313" key="8">
    <source>
        <dbReference type="EMBL" id="EFP98317.1"/>
    </source>
</evidence>
<comment type="similarity">
    <text evidence="2 5">Belongs to the GMC oxidoreductase family.</text>
</comment>
<dbReference type="RefSeq" id="WP_009599524.1">
    <property type="nucleotide sequence ID" value="NZ_AEIU01000008.1"/>
</dbReference>
<dbReference type="PANTHER" id="PTHR11552">
    <property type="entry name" value="GLUCOSE-METHANOL-CHOLINE GMC OXIDOREDUCTASE"/>
    <property type="match status" value="1"/>
</dbReference>
<dbReference type="EMBL" id="AEIU01000008">
    <property type="protein sequence ID" value="EFP98317.1"/>
    <property type="molecule type" value="Genomic_DNA"/>
</dbReference>
<dbReference type="OrthoDB" id="9785276at2"/>
<dbReference type="PIRSF" id="PIRSF000137">
    <property type="entry name" value="Alcohol_oxidase"/>
    <property type="match status" value="1"/>
</dbReference>
<evidence type="ECO:0000256" key="3">
    <source>
        <dbReference type="ARBA" id="ARBA00022630"/>
    </source>
</evidence>
<evidence type="ECO:0000259" key="7">
    <source>
        <dbReference type="PROSITE" id="PS00624"/>
    </source>
</evidence>
<dbReference type="AlphaFoldDB" id="E3BF64"/>
<accession>E3BF64</accession>
<keyword evidence="9" id="KW-1185">Reference proteome</keyword>
<feature type="domain" description="Glucose-methanol-choline oxidoreductase N-terminal" evidence="6">
    <location>
        <begin position="81"/>
        <end position="104"/>
    </location>
</feature>
<reference evidence="8 9" key="1">
    <citation type="journal article" date="2012" name="Int. J. Syst. Evol. Microbiol.">
        <title>Vibrio caribbeanicus sp. nov., isolated from the marine sponge Scleritoderma cyanea.</title>
        <authorList>
            <person name="Hoffmann M."/>
            <person name="Monday S.R."/>
            <person name="Allard M.W."/>
            <person name="Strain E.A."/>
            <person name="Whittaker P."/>
            <person name="Naum M."/>
            <person name="McCarthy P.J."/>
            <person name="Lopez J.V."/>
            <person name="Fischer M."/>
            <person name="Brown E.W."/>
        </authorList>
    </citation>
    <scope>NUCLEOTIDE SEQUENCE [LARGE SCALE GENOMIC DNA]</scope>
    <source>
        <strain evidence="8 9">ATCC BAA-2122</strain>
    </source>
</reference>
<dbReference type="PANTHER" id="PTHR11552:SF147">
    <property type="entry name" value="CHOLINE DEHYDROGENASE, MITOCHONDRIAL"/>
    <property type="match status" value="1"/>
</dbReference>
<keyword evidence="4 5" id="KW-0274">FAD</keyword>
<evidence type="ECO:0000256" key="1">
    <source>
        <dbReference type="ARBA" id="ARBA00001974"/>
    </source>
</evidence>
<dbReference type="GO" id="GO:0050660">
    <property type="term" value="F:flavin adenine dinucleotide binding"/>
    <property type="evidence" value="ECO:0007669"/>
    <property type="project" value="InterPro"/>
</dbReference>
<evidence type="ECO:0000259" key="6">
    <source>
        <dbReference type="PROSITE" id="PS00623"/>
    </source>
</evidence>
<evidence type="ECO:0000256" key="5">
    <source>
        <dbReference type="RuleBase" id="RU003968"/>
    </source>
</evidence>
<dbReference type="SUPFAM" id="SSF54373">
    <property type="entry name" value="FAD-linked reductases, C-terminal domain"/>
    <property type="match status" value="1"/>
</dbReference>
<dbReference type="PROSITE" id="PS00623">
    <property type="entry name" value="GMC_OXRED_1"/>
    <property type="match status" value="1"/>
</dbReference>
<dbReference type="SUPFAM" id="SSF51905">
    <property type="entry name" value="FAD/NAD(P)-binding domain"/>
    <property type="match status" value="1"/>
</dbReference>
<comment type="caution">
    <text evidence="8">The sequence shown here is derived from an EMBL/GenBank/DDBJ whole genome shotgun (WGS) entry which is preliminary data.</text>
</comment>
<dbReference type="InterPro" id="IPR000172">
    <property type="entry name" value="GMC_OxRdtase_N"/>
</dbReference>
<evidence type="ECO:0000256" key="2">
    <source>
        <dbReference type="ARBA" id="ARBA00010790"/>
    </source>
</evidence>
<proteinExistence type="inferred from homology"/>
<evidence type="ECO:0000313" key="9">
    <source>
        <dbReference type="Proteomes" id="UP000002943"/>
    </source>
</evidence>
<dbReference type="Gene3D" id="3.30.560.10">
    <property type="entry name" value="Glucose Oxidase, domain 3"/>
    <property type="match status" value="1"/>
</dbReference>
<dbReference type="Gene3D" id="3.50.50.60">
    <property type="entry name" value="FAD/NAD(P)-binding domain"/>
    <property type="match status" value="1"/>
</dbReference>
<organism evidence="8 9">
    <name type="scientific">Vibrio caribbeanicus ATCC BAA-2122</name>
    <dbReference type="NCBI Taxonomy" id="796620"/>
    <lineage>
        <taxon>Bacteria</taxon>
        <taxon>Pseudomonadati</taxon>
        <taxon>Pseudomonadota</taxon>
        <taxon>Gammaproteobacteria</taxon>
        <taxon>Vibrionales</taxon>
        <taxon>Vibrionaceae</taxon>
        <taxon>Vibrio</taxon>
    </lineage>
</organism>
<dbReference type="InterPro" id="IPR036188">
    <property type="entry name" value="FAD/NAD-bd_sf"/>
</dbReference>
<keyword evidence="3 5" id="KW-0285">Flavoprotein</keyword>
<dbReference type="Pfam" id="PF00732">
    <property type="entry name" value="GMC_oxred_N"/>
    <property type="match status" value="1"/>
</dbReference>
<dbReference type="GO" id="GO:0016614">
    <property type="term" value="F:oxidoreductase activity, acting on CH-OH group of donors"/>
    <property type="evidence" value="ECO:0007669"/>
    <property type="project" value="InterPro"/>
</dbReference>
<dbReference type="PROSITE" id="PS00624">
    <property type="entry name" value="GMC_OXRED_2"/>
    <property type="match status" value="1"/>
</dbReference>
<dbReference type="STRING" id="796620.VIBC2010_02301"/>
<sequence>MDHYDFIIVGAGSAGCVLANRLTEDPCISVCLLEAGGADTSLLIHMPIGAAAMVPTKYNNWGFETVPQPGLNGRKGYQPRGKTLGGSSSINAMMYVRGNQADYDLWESAGNKGWSFQECLPYFKKSENNEVFSDEFHGQGGPLNVADLGSPSELVDRFIDACESIGIPRNCDVNGANQFGAMMSQVTQVNGERCSAAKAYLSPCLERSNLTILTNATTHKVIFDGKHAIGVELGHKGRTHQLYAKKEVLVSAGAFASPQILLLSGVGPSEQLNQFGINKVHDLKGVGENLQDHIDLVHAFRTKDKYDTFGISFSMLQKLAHAWPDWKNRRNGKMSSNFAEGVAFLNSDSTLHVPDLEFVFVIAMIDDHARKIRYGHGVSSHVTLLRPKSRGRVRLASTDPYSQPEIDPNFLSHPDDISTMIKAWKKQYSMLMSDSFSDILAESLYPVDPNDDRAIEKDIRQRADTQYHPVGTCKMGPSNDEMAVVDSRLCVHGVTGLRVIDASIMPSLIGGNTNAPTIMIAEKAADMIKEDHQMDKTPSVS</sequence>